<feature type="compositionally biased region" description="Polar residues" evidence="1">
    <location>
        <begin position="1011"/>
        <end position="1023"/>
    </location>
</feature>
<feature type="region of interest" description="Disordered" evidence="1">
    <location>
        <begin position="794"/>
        <end position="869"/>
    </location>
</feature>
<evidence type="ECO:0000256" key="1">
    <source>
        <dbReference type="SAM" id="MobiDB-lite"/>
    </source>
</evidence>
<feature type="region of interest" description="Disordered" evidence="1">
    <location>
        <begin position="921"/>
        <end position="945"/>
    </location>
</feature>
<comment type="caution">
    <text evidence="2">The sequence shown here is derived from an EMBL/GenBank/DDBJ whole genome shotgun (WGS) entry which is preliminary data.</text>
</comment>
<feature type="region of interest" description="Disordered" evidence="1">
    <location>
        <begin position="84"/>
        <end position="238"/>
    </location>
</feature>
<protein>
    <recommendedName>
        <fullName evidence="4">RRM domain-containing protein</fullName>
    </recommendedName>
</protein>
<dbReference type="EMBL" id="JAESVG020000003">
    <property type="protein sequence ID" value="KAG8629285.1"/>
    <property type="molecule type" value="Genomic_DNA"/>
</dbReference>
<feature type="compositionally biased region" description="Polar residues" evidence="1">
    <location>
        <begin position="89"/>
        <end position="98"/>
    </location>
</feature>
<evidence type="ECO:0000313" key="2">
    <source>
        <dbReference type="EMBL" id="KAG8629285.1"/>
    </source>
</evidence>
<gene>
    <name evidence="2" type="ORF">KVT40_003150</name>
</gene>
<dbReference type="GO" id="GO:0003676">
    <property type="term" value="F:nucleic acid binding"/>
    <property type="evidence" value="ECO:0007669"/>
    <property type="project" value="InterPro"/>
</dbReference>
<dbReference type="InterPro" id="IPR012677">
    <property type="entry name" value="Nucleotide-bd_a/b_plait_sf"/>
</dbReference>
<evidence type="ECO:0008006" key="4">
    <source>
        <dbReference type="Google" id="ProtNLM"/>
    </source>
</evidence>
<feature type="compositionally biased region" description="Low complexity" evidence="1">
    <location>
        <begin position="204"/>
        <end position="223"/>
    </location>
</feature>
<feature type="region of interest" description="Disordered" evidence="1">
    <location>
        <begin position="649"/>
        <end position="670"/>
    </location>
</feature>
<dbReference type="OrthoDB" id="336240at2759"/>
<proteinExistence type="predicted"/>
<feature type="compositionally biased region" description="Polar residues" evidence="1">
    <location>
        <begin position="138"/>
        <end position="158"/>
    </location>
</feature>
<feature type="region of interest" description="Disordered" evidence="1">
    <location>
        <begin position="1044"/>
        <end position="1063"/>
    </location>
</feature>
<organism evidence="2 3">
    <name type="scientific">Elsinoe batatas</name>
    <dbReference type="NCBI Taxonomy" id="2601811"/>
    <lineage>
        <taxon>Eukaryota</taxon>
        <taxon>Fungi</taxon>
        <taxon>Dikarya</taxon>
        <taxon>Ascomycota</taxon>
        <taxon>Pezizomycotina</taxon>
        <taxon>Dothideomycetes</taxon>
        <taxon>Dothideomycetidae</taxon>
        <taxon>Myriangiales</taxon>
        <taxon>Elsinoaceae</taxon>
        <taxon>Elsinoe</taxon>
    </lineage>
</organism>
<feature type="compositionally biased region" description="Basic and acidic residues" evidence="1">
    <location>
        <begin position="1046"/>
        <end position="1056"/>
    </location>
</feature>
<reference evidence="2" key="1">
    <citation type="submission" date="2021-07" db="EMBL/GenBank/DDBJ databases">
        <title>Elsinoe batatas strain:CRI-CJ2 Genome sequencing and assembly.</title>
        <authorList>
            <person name="Huang L."/>
        </authorList>
    </citation>
    <scope>NUCLEOTIDE SEQUENCE</scope>
    <source>
        <strain evidence="2">CRI-CJ2</strain>
    </source>
</reference>
<dbReference type="Proteomes" id="UP000809789">
    <property type="component" value="Unassembled WGS sequence"/>
</dbReference>
<keyword evidence="3" id="KW-1185">Reference proteome</keyword>
<accession>A0A8K0L5I6</accession>
<dbReference type="Gene3D" id="3.30.70.330">
    <property type="match status" value="1"/>
</dbReference>
<dbReference type="AlphaFoldDB" id="A0A8K0L5I6"/>
<feature type="region of interest" description="Disordered" evidence="1">
    <location>
        <begin position="979"/>
        <end position="1032"/>
    </location>
</feature>
<sequence length="1063" mass="114236">MEKGKHKIPPPPDLRMVIGNRDCKNCTSLPTHQLLSCKHTVCAIHVRQAAEIFEIGAPKCAVCNSIVTGLGAAPLVGSLSPAAYHAHSPKSNPVSSPGSAGRPGFTPQTPVPGRTFHRRNTTSYGASPPDIPRGYHYSPSTGSPDRTLSLGTHSTRPNWLNLDSVPEDPFYQSPPSSSDGRYTQTRPGAQSPAGLAARIKSRSGRASVSPASSRGASPSPAGSGRRRGRFSFGAAAGDPPIRHWDSHLDEVVQDPPFMLAATHGDGRLPGIEEAVSHVPLTNPAIHLKVADNGVIKIINIPFECTKQEILAAIGRNARVVHQPQGTPFYAIHIIMDRNTGKTNEAFVEVDSKEAAEDVMSHYHDRRQRGRAPKIGDRHVIIELSDMPTLMAKLFPKAISLQWWGSIPVPFKPADGFTTGFRGFITIEECSQLTKHAEEPKRSPFISRSSNRVYEAVISIVHKYPWYKPELITVGERAILFKAAKSMVRLLIKGLVSGTDSTLITPLLLQELVCAIVTVNFSHSQKYEVVQFVCKAGFTEIIHNVGYTPVGECTAYWPFLVLDKKKGVKVEVVQFYASLFHKASILANDAMLTEEQAAAVSVNPFGALTVPYPDNVKELDLVSVAALDWDTVVRSLQRVLKKSQLPDITDTTSSSSVVRHAPTSRSTSAVKDTDPIKLSEYAMPSIASIAGLGAPGFASPGLHTPSAGGVPLPPAIGGKIKAQLPSPATSHKHDPVFEDDSMADPFMPLNYGSDQSKMWDNNFTGPGYDAQGNLIYSRPNVVSANNKRWEGVISDLPKRRSTTSHWQNKRSGLILPPGMKLSVQDETKDVNDSEASPPRRQFDPTPGGHLRSGFSPSPPRYSREGASPPTYESAVGFFPPLPGPPPTQPLPTVPAADNHVPTACIDIVRPKVSTETRAIPDDMIIGKPRPNSCMPPTPAEAKKSQKSPILERFTDAFPDLGAKPLFAVFSKGKSKATADKEIPEGGMFPMSPGPSTYSTARKGGELNPDAASFTSPTAETSTGQAGKAGRPAPTFAEICGRAGIKLGKAEEKGEKGKGKNPSST</sequence>
<dbReference type="SUPFAM" id="SSF54928">
    <property type="entry name" value="RNA-binding domain, RBD"/>
    <property type="match status" value="1"/>
</dbReference>
<feature type="compositionally biased region" description="Polar residues" evidence="1">
    <location>
        <begin position="173"/>
        <end position="188"/>
    </location>
</feature>
<evidence type="ECO:0000313" key="3">
    <source>
        <dbReference type="Proteomes" id="UP000809789"/>
    </source>
</evidence>
<name>A0A8K0L5I6_9PEZI</name>
<dbReference type="InterPro" id="IPR035979">
    <property type="entry name" value="RBD_domain_sf"/>
</dbReference>